<keyword evidence="5" id="KW-0030">Aminoacyl-tRNA synthetase</keyword>
<evidence type="ECO:0000313" key="8">
    <source>
        <dbReference type="Proteomes" id="UP001530400"/>
    </source>
</evidence>
<evidence type="ECO:0000256" key="1">
    <source>
        <dbReference type="ARBA" id="ARBA00022598"/>
    </source>
</evidence>
<evidence type="ECO:0000259" key="6">
    <source>
        <dbReference type="PROSITE" id="PS50862"/>
    </source>
</evidence>
<comment type="caution">
    <text evidence="7">The sequence shown here is derived from an EMBL/GenBank/DDBJ whole genome shotgun (WGS) entry which is preliminary data.</text>
</comment>
<dbReference type="SUPFAM" id="SSF55681">
    <property type="entry name" value="Class II aaRS and biotin synthetases"/>
    <property type="match status" value="1"/>
</dbReference>
<feature type="domain" description="Aminoacyl-transfer RNA synthetases class-II family profile" evidence="6">
    <location>
        <begin position="50"/>
        <end position="233"/>
    </location>
</feature>
<dbReference type="InterPro" id="IPR002312">
    <property type="entry name" value="Asp/Asn-tRNA-synth_IIb"/>
</dbReference>
<keyword evidence="1" id="KW-0436">Ligase</keyword>
<sequence length="233" mass="27029">MSLDTDDVASLRMERSFLVSITERILWKSCILDGFWSVRWRTHVCALGDVYTFGPTFRTVNSQTTRHLAEFWMVEPEMAFADMTSAMNNAESMPKAEKCDEDLKFFAKQVTTVKLRDKPFMRCSYRQQWGTCRMISKDRSNICIQLSKEDQAFCMRDNDEDGGETVNPIDLLVPGVGEIVGESQREERLDVLIEKIKDLELDVDDYWWYLDLRRFGSVPHAGYGLGFERLVTM</sequence>
<name>A0ABD3PR96_9STRA</name>
<proteinExistence type="predicted"/>
<dbReference type="GO" id="GO:0006412">
    <property type="term" value="P:translation"/>
    <property type="evidence" value="ECO:0007669"/>
    <property type="project" value="UniProtKB-KW"/>
</dbReference>
<evidence type="ECO:0000256" key="3">
    <source>
        <dbReference type="ARBA" id="ARBA00022840"/>
    </source>
</evidence>
<dbReference type="PANTHER" id="PTHR22594">
    <property type="entry name" value="ASPARTYL/LYSYL-TRNA SYNTHETASE"/>
    <property type="match status" value="1"/>
</dbReference>
<evidence type="ECO:0000256" key="2">
    <source>
        <dbReference type="ARBA" id="ARBA00022741"/>
    </source>
</evidence>
<dbReference type="InterPro" id="IPR004364">
    <property type="entry name" value="Aa-tRNA-synt_II"/>
</dbReference>
<evidence type="ECO:0000256" key="4">
    <source>
        <dbReference type="ARBA" id="ARBA00022917"/>
    </source>
</evidence>
<accession>A0ABD3PR96</accession>
<dbReference type="Proteomes" id="UP001530400">
    <property type="component" value="Unassembled WGS sequence"/>
</dbReference>
<keyword evidence="4" id="KW-0648">Protein biosynthesis</keyword>
<keyword evidence="3" id="KW-0067">ATP-binding</keyword>
<dbReference type="GO" id="GO:0005524">
    <property type="term" value="F:ATP binding"/>
    <property type="evidence" value="ECO:0007669"/>
    <property type="project" value="UniProtKB-KW"/>
</dbReference>
<evidence type="ECO:0000313" key="7">
    <source>
        <dbReference type="EMBL" id="KAL3790437.1"/>
    </source>
</evidence>
<dbReference type="Gene3D" id="3.30.930.10">
    <property type="entry name" value="Bira Bifunctional Protein, Domain 2"/>
    <property type="match status" value="1"/>
</dbReference>
<keyword evidence="2" id="KW-0547">Nucleotide-binding</keyword>
<evidence type="ECO:0000256" key="5">
    <source>
        <dbReference type="ARBA" id="ARBA00023146"/>
    </source>
</evidence>
<dbReference type="EMBL" id="JALLPJ020000501">
    <property type="protein sequence ID" value="KAL3790437.1"/>
    <property type="molecule type" value="Genomic_DNA"/>
</dbReference>
<dbReference type="GO" id="GO:0004812">
    <property type="term" value="F:aminoacyl-tRNA ligase activity"/>
    <property type="evidence" value="ECO:0007669"/>
    <property type="project" value="UniProtKB-KW"/>
</dbReference>
<dbReference type="PRINTS" id="PR01042">
    <property type="entry name" value="TRNASYNTHASP"/>
</dbReference>
<reference evidence="7 8" key="1">
    <citation type="submission" date="2024-10" db="EMBL/GenBank/DDBJ databases">
        <title>Updated reference genomes for cyclostephanoid diatoms.</title>
        <authorList>
            <person name="Roberts W.R."/>
            <person name="Alverson A.J."/>
        </authorList>
    </citation>
    <scope>NUCLEOTIDE SEQUENCE [LARGE SCALE GENOMIC DNA]</scope>
    <source>
        <strain evidence="7 8">AJA010-31</strain>
    </source>
</reference>
<gene>
    <name evidence="7" type="ORF">ACHAWO_007127</name>
</gene>
<protein>
    <recommendedName>
        <fullName evidence="6">Aminoacyl-transfer RNA synthetases class-II family profile domain-containing protein</fullName>
    </recommendedName>
</protein>
<dbReference type="InterPro" id="IPR006195">
    <property type="entry name" value="aa-tRNA-synth_II"/>
</dbReference>
<dbReference type="PANTHER" id="PTHR22594:SF34">
    <property type="entry name" value="ASPARAGINE--TRNA LIGASE, MITOCHONDRIAL-RELATED"/>
    <property type="match status" value="1"/>
</dbReference>
<organism evidence="7 8">
    <name type="scientific">Cyclotella atomus</name>
    <dbReference type="NCBI Taxonomy" id="382360"/>
    <lineage>
        <taxon>Eukaryota</taxon>
        <taxon>Sar</taxon>
        <taxon>Stramenopiles</taxon>
        <taxon>Ochrophyta</taxon>
        <taxon>Bacillariophyta</taxon>
        <taxon>Coscinodiscophyceae</taxon>
        <taxon>Thalassiosirophycidae</taxon>
        <taxon>Stephanodiscales</taxon>
        <taxon>Stephanodiscaceae</taxon>
        <taxon>Cyclotella</taxon>
    </lineage>
</organism>
<dbReference type="AlphaFoldDB" id="A0ABD3PR96"/>
<dbReference type="PROSITE" id="PS50862">
    <property type="entry name" value="AA_TRNA_LIGASE_II"/>
    <property type="match status" value="1"/>
</dbReference>
<dbReference type="Pfam" id="PF00152">
    <property type="entry name" value="tRNA-synt_2"/>
    <property type="match status" value="1"/>
</dbReference>
<dbReference type="InterPro" id="IPR045864">
    <property type="entry name" value="aa-tRNA-synth_II/BPL/LPL"/>
</dbReference>
<keyword evidence="8" id="KW-1185">Reference proteome</keyword>